<feature type="non-terminal residue" evidence="1">
    <location>
        <position position="1"/>
    </location>
</feature>
<dbReference type="AlphaFoldDB" id="X0X8C2"/>
<evidence type="ECO:0000313" key="1">
    <source>
        <dbReference type="EMBL" id="GAG21221.1"/>
    </source>
</evidence>
<reference evidence="1" key="1">
    <citation type="journal article" date="2014" name="Front. Microbiol.">
        <title>High frequency of phylogenetically diverse reductive dehalogenase-homologous genes in deep subseafloor sedimentary metagenomes.</title>
        <authorList>
            <person name="Kawai M."/>
            <person name="Futagami T."/>
            <person name="Toyoda A."/>
            <person name="Takaki Y."/>
            <person name="Nishi S."/>
            <person name="Hori S."/>
            <person name="Arai W."/>
            <person name="Tsubouchi T."/>
            <person name="Morono Y."/>
            <person name="Uchiyama I."/>
            <person name="Ito T."/>
            <person name="Fujiyama A."/>
            <person name="Inagaki F."/>
            <person name="Takami H."/>
        </authorList>
    </citation>
    <scope>NUCLEOTIDE SEQUENCE</scope>
    <source>
        <strain evidence="1">Expedition CK06-06</strain>
    </source>
</reference>
<sequence>VYLLSGDGAFVTDGSQVHPLFEDKVRDEYIENLAEDARGSFVALNPLNREVLFCPVTSGEFPVFAYVLDVDSGEIGKRSFPNGIGHALHGFSSQTVDDSWDGGSATSWDGGPAISWDTRSASPQTQLLQWTEPLAVGGQTYWADLNADSRVGRLVREGIQPDGDGVFLANRIWLDGEIPASGLTVSLASRYNDTDLYAGGGTTQYTQAGRWISLAAKGRDFRVEISGNEQFSIQRIGLELADTQAKF</sequence>
<name>X0X8C2_9ZZZZ</name>
<protein>
    <submittedName>
        <fullName evidence="1">Uncharacterized protein</fullName>
    </submittedName>
</protein>
<gene>
    <name evidence="1" type="ORF">S01H1_54936</name>
</gene>
<comment type="caution">
    <text evidence="1">The sequence shown here is derived from an EMBL/GenBank/DDBJ whole genome shotgun (WGS) entry which is preliminary data.</text>
</comment>
<proteinExistence type="predicted"/>
<organism evidence="1">
    <name type="scientific">marine sediment metagenome</name>
    <dbReference type="NCBI Taxonomy" id="412755"/>
    <lineage>
        <taxon>unclassified sequences</taxon>
        <taxon>metagenomes</taxon>
        <taxon>ecological metagenomes</taxon>
    </lineage>
</organism>
<accession>X0X8C2</accession>
<dbReference type="EMBL" id="BARS01035675">
    <property type="protein sequence ID" value="GAG21221.1"/>
    <property type="molecule type" value="Genomic_DNA"/>
</dbReference>